<organism evidence="5 6">
    <name type="scientific">Cerina litoralis</name>
    <dbReference type="NCBI Taxonomy" id="2874477"/>
    <lineage>
        <taxon>Bacteria</taxon>
        <taxon>Pseudomonadati</taxon>
        <taxon>Bacteroidota</taxon>
        <taxon>Flavobacteriia</taxon>
        <taxon>Flavobacteriales</taxon>
        <taxon>Flavobacteriaceae</taxon>
        <taxon>Cerina</taxon>
    </lineage>
</organism>
<dbReference type="Pfam" id="PF01053">
    <property type="entry name" value="Cys_Met_Meta_PP"/>
    <property type="match status" value="1"/>
</dbReference>
<dbReference type="InterPro" id="IPR015424">
    <property type="entry name" value="PyrdxlP-dep_Trfase"/>
</dbReference>
<feature type="signal peptide" evidence="4">
    <location>
        <begin position="1"/>
        <end position="29"/>
    </location>
</feature>
<name>A0AAE3EU55_9FLAO</name>
<keyword evidence="6" id="KW-1185">Reference proteome</keyword>
<evidence type="ECO:0000313" key="5">
    <source>
        <dbReference type="EMBL" id="MCG2460309.1"/>
    </source>
</evidence>
<keyword evidence="4" id="KW-0732">Signal</keyword>
<dbReference type="EMBL" id="JAIRBC010000007">
    <property type="protein sequence ID" value="MCG2460309.1"/>
    <property type="molecule type" value="Genomic_DNA"/>
</dbReference>
<dbReference type="GO" id="GO:0030170">
    <property type="term" value="F:pyridoxal phosphate binding"/>
    <property type="evidence" value="ECO:0007669"/>
    <property type="project" value="InterPro"/>
</dbReference>
<dbReference type="AlphaFoldDB" id="A0AAE3EU55"/>
<dbReference type="GO" id="GO:0004125">
    <property type="term" value="F:L-seryl-tRNA(Sec) selenium transferase activity"/>
    <property type="evidence" value="ECO:0007669"/>
    <property type="project" value="TreeGrafter"/>
</dbReference>
<proteinExistence type="inferred from homology"/>
<dbReference type="Gene3D" id="3.40.640.10">
    <property type="entry name" value="Type I PLP-dependent aspartate aminotransferase-like (Major domain)"/>
    <property type="match status" value="1"/>
</dbReference>
<dbReference type="GO" id="GO:0008483">
    <property type="term" value="F:transaminase activity"/>
    <property type="evidence" value="ECO:0007669"/>
    <property type="project" value="UniProtKB-KW"/>
</dbReference>
<dbReference type="InterPro" id="IPR015421">
    <property type="entry name" value="PyrdxlP-dep_Trfase_major"/>
</dbReference>
<dbReference type="InterPro" id="IPR000277">
    <property type="entry name" value="Cys/Met-Metab_PyrdxlP-dep_enz"/>
</dbReference>
<reference evidence="5" key="1">
    <citation type="submission" date="2023-02" db="EMBL/GenBank/DDBJ databases">
        <title>Genome of Flavobacteriaceae gen. nov. sp. strain F89.</title>
        <authorList>
            <person name="Wang Y."/>
        </authorList>
    </citation>
    <scope>NUCLEOTIDE SEQUENCE</scope>
    <source>
        <strain evidence="5">F89</strain>
    </source>
</reference>
<keyword evidence="5" id="KW-0808">Transferase</keyword>
<dbReference type="Proteomes" id="UP001200642">
    <property type="component" value="Unassembled WGS sequence"/>
</dbReference>
<dbReference type="RefSeq" id="WP_317901452.1">
    <property type="nucleotide sequence ID" value="NZ_JAIRBC010000007.1"/>
</dbReference>
<keyword evidence="2 3" id="KW-0663">Pyridoxal phosphate</keyword>
<protein>
    <submittedName>
        <fullName evidence="5">Aminotransferase class V-fold PLP-dependent enzyme</fullName>
    </submittedName>
</protein>
<dbReference type="SUPFAM" id="SSF53383">
    <property type="entry name" value="PLP-dependent transferases"/>
    <property type="match status" value="1"/>
</dbReference>
<gene>
    <name evidence="5" type="ORF">K8352_06080</name>
</gene>
<evidence type="ECO:0000256" key="1">
    <source>
        <dbReference type="ARBA" id="ARBA00001933"/>
    </source>
</evidence>
<evidence type="ECO:0000256" key="4">
    <source>
        <dbReference type="SAM" id="SignalP"/>
    </source>
</evidence>
<comment type="caution">
    <text evidence="5">The sequence shown here is derived from an EMBL/GenBank/DDBJ whole genome shotgun (WGS) entry which is preliminary data.</text>
</comment>
<evidence type="ECO:0000313" key="6">
    <source>
        <dbReference type="Proteomes" id="UP001200642"/>
    </source>
</evidence>
<evidence type="ECO:0000256" key="2">
    <source>
        <dbReference type="ARBA" id="ARBA00022898"/>
    </source>
</evidence>
<accession>A0AAE3EU55</accession>
<dbReference type="GO" id="GO:0019346">
    <property type="term" value="P:transsulfuration"/>
    <property type="evidence" value="ECO:0007669"/>
    <property type="project" value="InterPro"/>
</dbReference>
<dbReference type="PANTHER" id="PTHR32328:SF0">
    <property type="entry name" value="L-SERYL-TRNA(SEC) SELENIUM TRANSFERASE"/>
    <property type="match status" value="1"/>
</dbReference>
<dbReference type="PANTHER" id="PTHR32328">
    <property type="entry name" value="L-SERYL-TRNA(SEC) SELENIUM TRANSFERASE"/>
    <property type="match status" value="1"/>
</dbReference>
<comment type="similarity">
    <text evidence="3">Belongs to the trans-sulfuration enzymes family.</text>
</comment>
<keyword evidence="5" id="KW-0032">Aminotransferase</keyword>
<comment type="cofactor">
    <cofactor evidence="1 3">
        <name>pyridoxal 5'-phosphate</name>
        <dbReference type="ChEBI" id="CHEBI:597326"/>
    </cofactor>
</comment>
<sequence length="551" mass="60031">MKRRNLIKNLGLIPLTGFMGHLLPSKAFAGGLTDGLVRVNGPDQDAIGLGGTKFDGISRTGIYERLGVRPVVNGRGTITIIGGCRLLPEVEHAMREATLDYVELDELMDGVGKRLAELTGAEFGMVTTGATGAMIMATTGIVTGGDPDKLWQLPDLTGMKDEVIIPKYSWTAYESAVRGVGVKMITVDSREELEAALGPRTAMVLVLAGRRSMRGPLSVAEISSITKPLGVPILVDAAAEGLPVPNPHIELGADLVAYSGGKYLGGPQCAGLLIGRKDLIKAAWVTSSPHHGFGRGYKVGREEIMGMLVAVEMWMKRDHIREREIWTNRLGYIANRLNKIEGVRSTVHQPRPDQLSNPSPSLLVQWDMAKIPLEGHEVEDLLWNANPRVAVSGSGSFLPFPPNTKPNIRINTSQLKDGEEKTIADRVFEVLSDPPTLKRTVVKPAFDISGEWDLTIKFAAGISKQTFVFSQKDNDLAGTHYASYATRELKGNIQGNEILIRSSYTLNGVRLNFTFTGSVRENLKMEGDVSLSEYGEAKWSAIRREYTSANQ</sequence>
<feature type="chain" id="PRO_5042118975" evidence="4">
    <location>
        <begin position="30"/>
        <end position="551"/>
    </location>
</feature>
<evidence type="ECO:0000256" key="3">
    <source>
        <dbReference type="RuleBase" id="RU362118"/>
    </source>
</evidence>